<dbReference type="GO" id="GO:0032993">
    <property type="term" value="C:protein-DNA complex"/>
    <property type="evidence" value="ECO:0007669"/>
    <property type="project" value="TreeGrafter"/>
</dbReference>
<gene>
    <name evidence="10" type="ORF">SAMN04488044_3258</name>
</gene>
<sequence length="231" mass="25149">MSVSTAYAYIIDSDPGMALSLRHLFGAICDVGAEIFQDPASAVAASDGARPPVVILGRVADREDHIAALKSAGFPFVMVIDRRDSAQEAERALLAGADDVIGFPFSLRLLALRLRARVGLLDSPEGLEILQDSENWDDGAYIASRAGLTSAEAQVAHILISHAGEIVSRDELSYAIDHRPWDYGDRKFDVHVAKIRKKLTAVFGEHITVNTVRSAGYTLTIDEMGMQRLMR</sequence>
<dbReference type="EMBL" id="FQWM01000009">
    <property type="protein sequence ID" value="SHH78586.1"/>
    <property type="molecule type" value="Genomic_DNA"/>
</dbReference>
<keyword evidence="2" id="KW-0902">Two-component regulatory system</keyword>
<dbReference type="SUPFAM" id="SSF46894">
    <property type="entry name" value="C-terminal effector domain of the bipartite response regulators"/>
    <property type="match status" value="1"/>
</dbReference>
<dbReference type="GO" id="GO:0006355">
    <property type="term" value="P:regulation of DNA-templated transcription"/>
    <property type="evidence" value="ECO:0007669"/>
    <property type="project" value="InterPro"/>
</dbReference>
<dbReference type="PANTHER" id="PTHR48111:SF1">
    <property type="entry name" value="TWO-COMPONENT RESPONSE REGULATOR ORR33"/>
    <property type="match status" value="1"/>
</dbReference>
<comment type="caution">
    <text evidence="6">Lacks conserved residue(s) required for the propagation of feature annotation.</text>
</comment>
<dbReference type="GO" id="GO:0000976">
    <property type="term" value="F:transcription cis-regulatory region binding"/>
    <property type="evidence" value="ECO:0007669"/>
    <property type="project" value="TreeGrafter"/>
</dbReference>
<keyword evidence="3" id="KW-0805">Transcription regulation</keyword>
<dbReference type="Proteomes" id="UP000184211">
    <property type="component" value="Unassembled WGS sequence"/>
</dbReference>
<dbReference type="InterPro" id="IPR036388">
    <property type="entry name" value="WH-like_DNA-bd_sf"/>
</dbReference>
<feature type="domain" description="Response regulatory" evidence="8">
    <location>
        <begin position="7"/>
        <end position="118"/>
    </location>
</feature>
<reference evidence="11" key="1">
    <citation type="submission" date="2016-11" db="EMBL/GenBank/DDBJ databases">
        <authorList>
            <person name="Varghese N."/>
            <person name="Submissions S."/>
        </authorList>
    </citation>
    <scope>NUCLEOTIDE SEQUENCE [LARGE SCALE GENOMIC DNA]</scope>
    <source>
        <strain evidence="11">DSM 28223</strain>
    </source>
</reference>
<evidence type="ECO:0000256" key="1">
    <source>
        <dbReference type="ARBA" id="ARBA00022553"/>
    </source>
</evidence>
<evidence type="ECO:0000259" key="8">
    <source>
        <dbReference type="PROSITE" id="PS50110"/>
    </source>
</evidence>
<dbReference type="PANTHER" id="PTHR48111">
    <property type="entry name" value="REGULATOR OF RPOS"/>
    <property type="match status" value="1"/>
</dbReference>
<proteinExistence type="predicted"/>
<feature type="DNA-binding region" description="OmpR/PhoB-type" evidence="7">
    <location>
        <begin position="118"/>
        <end position="221"/>
    </location>
</feature>
<dbReference type="InterPro" id="IPR001867">
    <property type="entry name" value="OmpR/PhoB-type_DNA-bd"/>
</dbReference>
<name>A0A1M5VTK9_9RHOB</name>
<organism evidence="10 11">
    <name type="scientific">Cognatishimia maritima</name>
    <dbReference type="NCBI Taxonomy" id="870908"/>
    <lineage>
        <taxon>Bacteria</taxon>
        <taxon>Pseudomonadati</taxon>
        <taxon>Pseudomonadota</taxon>
        <taxon>Alphaproteobacteria</taxon>
        <taxon>Rhodobacterales</taxon>
        <taxon>Paracoccaceae</taxon>
        <taxon>Cognatishimia</taxon>
    </lineage>
</organism>
<dbReference type="SMART" id="SM00862">
    <property type="entry name" value="Trans_reg_C"/>
    <property type="match status" value="1"/>
</dbReference>
<dbReference type="InterPro" id="IPR039420">
    <property type="entry name" value="WalR-like"/>
</dbReference>
<dbReference type="Gene3D" id="1.10.10.10">
    <property type="entry name" value="Winged helix-like DNA-binding domain superfamily/Winged helix DNA-binding domain"/>
    <property type="match status" value="1"/>
</dbReference>
<evidence type="ECO:0000259" key="9">
    <source>
        <dbReference type="PROSITE" id="PS51755"/>
    </source>
</evidence>
<dbReference type="GO" id="GO:0000156">
    <property type="term" value="F:phosphorelay response regulator activity"/>
    <property type="evidence" value="ECO:0007669"/>
    <property type="project" value="TreeGrafter"/>
</dbReference>
<dbReference type="SUPFAM" id="SSF52172">
    <property type="entry name" value="CheY-like"/>
    <property type="match status" value="1"/>
</dbReference>
<feature type="domain" description="OmpR/PhoB-type" evidence="9">
    <location>
        <begin position="118"/>
        <end position="221"/>
    </location>
</feature>
<evidence type="ECO:0000313" key="11">
    <source>
        <dbReference type="Proteomes" id="UP000184211"/>
    </source>
</evidence>
<evidence type="ECO:0000313" key="10">
    <source>
        <dbReference type="EMBL" id="SHH78586.1"/>
    </source>
</evidence>
<dbReference type="AlphaFoldDB" id="A0A1M5VTK9"/>
<keyword evidence="4 7" id="KW-0238">DNA-binding</keyword>
<dbReference type="InterPro" id="IPR001789">
    <property type="entry name" value="Sig_transdc_resp-reg_receiver"/>
</dbReference>
<dbReference type="OrthoDB" id="7851642at2"/>
<evidence type="ECO:0000256" key="5">
    <source>
        <dbReference type="ARBA" id="ARBA00023163"/>
    </source>
</evidence>
<keyword evidence="11" id="KW-1185">Reference proteome</keyword>
<evidence type="ECO:0000256" key="4">
    <source>
        <dbReference type="ARBA" id="ARBA00023125"/>
    </source>
</evidence>
<dbReference type="CDD" id="cd00383">
    <property type="entry name" value="trans_reg_C"/>
    <property type="match status" value="1"/>
</dbReference>
<dbReference type="PROSITE" id="PS50110">
    <property type="entry name" value="RESPONSE_REGULATORY"/>
    <property type="match status" value="1"/>
</dbReference>
<dbReference type="InterPro" id="IPR011006">
    <property type="entry name" value="CheY-like_superfamily"/>
</dbReference>
<accession>A0A1M5VTK9</accession>
<dbReference type="STRING" id="870908.SAMN04488044_3258"/>
<dbReference type="GO" id="GO:0005829">
    <property type="term" value="C:cytosol"/>
    <property type="evidence" value="ECO:0007669"/>
    <property type="project" value="TreeGrafter"/>
</dbReference>
<dbReference type="PROSITE" id="PS51755">
    <property type="entry name" value="OMPR_PHOB"/>
    <property type="match status" value="1"/>
</dbReference>
<evidence type="ECO:0000256" key="3">
    <source>
        <dbReference type="ARBA" id="ARBA00023015"/>
    </source>
</evidence>
<dbReference type="InterPro" id="IPR016032">
    <property type="entry name" value="Sig_transdc_resp-reg_C-effctor"/>
</dbReference>
<evidence type="ECO:0000256" key="7">
    <source>
        <dbReference type="PROSITE-ProRule" id="PRU01091"/>
    </source>
</evidence>
<evidence type="ECO:0000256" key="2">
    <source>
        <dbReference type="ARBA" id="ARBA00023012"/>
    </source>
</evidence>
<evidence type="ECO:0000256" key="6">
    <source>
        <dbReference type="PROSITE-ProRule" id="PRU00169"/>
    </source>
</evidence>
<dbReference type="Pfam" id="PF00486">
    <property type="entry name" value="Trans_reg_C"/>
    <property type="match status" value="1"/>
</dbReference>
<keyword evidence="5" id="KW-0804">Transcription</keyword>
<keyword evidence="1" id="KW-0597">Phosphoprotein</keyword>
<protein>
    <submittedName>
        <fullName evidence="10">Transcriptional regulatory protein, C terminal</fullName>
    </submittedName>
</protein>